<accession>A0AAV8Z055</accession>
<evidence type="ECO:0000313" key="1">
    <source>
        <dbReference type="EMBL" id="KAJ8956979.1"/>
    </source>
</evidence>
<name>A0AAV8Z055_9CUCU</name>
<reference evidence="1" key="1">
    <citation type="journal article" date="2023" name="Insect Mol. Biol.">
        <title>Genome sequencing provides insights into the evolution of gene families encoding plant cell wall-degrading enzymes in longhorned beetles.</title>
        <authorList>
            <person name="Shin N.R."/>
            <person name="Okamura Y."/>
            <person name="Kirsch R."/>
            <person name="Pauchet Y."/>
        </authorList>
    </citation>
    <scope>NUCLEOTIDE SEQUENCE</scope>
    <source>
        <strain evidence="1">AMC_N1</strain>
    </source>
</reference>
<dbReference type="Proteomes" id="UP001162162">
    <property type="component" value="Unassembled WGS sequence"/>
</dbReference>
<keyword evidence="2" id="KW-1185">Reference proteome</keyword>
<comment type="caution">
    <text evidence="1">The sequence shown here is derived from an EMBL/GenBank/DDBJ whole genome shotgun (WGS) entry which is preliminary data.</text>
</comment>
<evidence type="ECO:0000313" key="2">
    <source>
        <dbReference type="Proteomes" id="UP001162162"/>
    </source>
</evidence>
<sequence length="169" mass="19732">MNPENIFCSVVLGNDFDYVLFKTAIYFAESGLNVWLISPEALKKFRTILFHQKRNYLKDYKDLLSHLNSVHLWHKIPNIIILSDFDKYCNLYSDCYNPILSALVSATLLDSISVCSKKKQKPCYLICTCSPAENSYTDRFQVLRDMYFPHVINKLCDKLLFDEIIGYFT</sequence>
<organism evidence="1 2">
    <name type="scientific">Aromia moschata</name>
    <dbReference type="NCBI Taxonomy" id="1265417"/>
    <lineage>
        <taxon>Eukaryota</taxon>
        <taxon>Metazoa</taxon>
        <taxon>Ecdysozoa</taxon>
        <taxon>Arthropoda</taxon>
        <taxon>Hexapoda</taxon>
        <taxon>Insecta</taxon>
        <taxon>Pterygota</taxon>
        <taxon>Neoptera</taxon>
        <taxon>Endopterygota</taxon>
        <taxon>Coleoptera</taxon>
        <taxon>Polyphaga</taxon>
        <taxon>Cucujiformia</taxon>
        <taxon>Chrysomeloidea</taxon>
        <taxon>Cerambycidae</taxon>
        <taxon>Cerambycinae</taxon>
        <taxon>Callichromatini</taxon>
        <taxon>Aromia</taxon>
    </lineage>
</organism>
<dbReference type="AlphaFoldDB" id="A0AAV8Z055"/>
<dbReference type="EMBL" id="JAPWTK010000026">
    <property type="protein sequence ID" value="KAJ8956979.1"/>
    <property type="molecule type" value="Genomic_DNA"/>
</dbReference>
<protein>
    <submittedName>
        <fullName evidence="1">Uncharacterized protein</fullName>
    </submittedName>
</protein>
<proteinExistence type="predicted"/>
<gene>
    <name evidence="1" type="ORF">NQ318_012143</name>
</gene>